<dbReference type="PANTHER" id="PTHR43701">
    <property type="entry name" value="MEMBRANE TRANSPORTER PROTEIN MJ0441-RELATED"/>
    <property type="match status" value="1"/>
</dbReference>
<evidence type="ECO:0000256" key="2">
    <source>
        <dbReference type="ARBA" id="ARBA00022692"/>
    </source>
</evidence>
<dbReference type="STRING" id="410359.Pcal_0674"/>
<dbReference type="InterPro" id="IPR051598">
    <property type="entry name" value="TSUP/Inactive_protease-like"/>
</dbReference>
<evidence type="ECO:0000256" key="1">
    <source>
        <dbReference type="ARBA" id="ARBA00004141"/>
    </source>
</evidence>
<dbReference type="KEGG" id="pcl:Pcal_0674"/>
<comment type="similarity">
    <text evidence="5">Belongs to the 4-toluene sulfonate uptake permease (TSUP) (TC 2.A.102) family.</text>
</comment>
<proteinExistence type="inferred from homology"/>
<evidence type="ECO:0000313" key="7">
    <source>
        <dbReference type="Proteomes" id="UP000001431"/>
    </source>
</evidence>
<dbReference type="Pfam" id="PF01925">
    <property type="entry name" value="TauE"/>
    <property type="match status" value="1"/>
</dbReference>
<dbReference type="HOGENOM" id="CLU_1850708_0_0_2"/>
<dbReference type="EMBL" id="CP000561">
    <property type="protein sequence ID" value="ABO08100.1"/>
    <property type="molecule type" value="Genomic_DNA"/>
</dbReference>
<keyword evidence="4 5" id="KW-0472">Membrane</keyword>
<feature type="transmembrane region" description="Helical" evidence="5">
    <location>
        <begin position="88"/>
        <end position="112"/>
    </location>
</feature>
<sequence>MAGVSGAFLLWSQHFSKGKGLVEHGTGIVKVLKVDKRVECEFLGHVYSFNAISVVATSFAVGIIGGAYGIGGGAPLAPVYASVFSLPIYTTAGAILPTAFISSTFGVVSYYAMGHPPNWPLGLSLGVGGLVGMCQREY</sequence>
<dbReference type="eggNOG" id="arCOG02052">
    <property type="taxonomic scope" value="Archaea"/>
</dbReference>
<organism evidence="6 7">
    <name type="scientific">Pyrobaculum calidifontis (strain DSM 21063 / JCM 11548 / VA1)</name>
    <dbReference type="NCBI Taxonomy" id="410359"/>
    <lineage>
        <taxon>Archaea</taxon>
        <taxon>Thermoproteota</taxon>
        <taxon>Thermoprotei</taxon>
        <taxon>Thermoproteales</taxon>
        <taxon>Thermoproteaceae</taxon>
        <taxon>Pyrobaculum</taxon>
    </lineage>
</organism>
<keyword evidence="7" id="KW-1185">Reference proteome</keyword>
<reference evidence="6" key="1">
    <citation type="submission" date="2007-02" db="EMBL/GenBank/DDBJ databases">
        <title>Complete sequence of Pyrobaculum calidifontis JCM 11548.</title>
        <authorList>
            <consortium name="US DOE Joint Genome Institute"/>
            <person name="Copeland A."/>
            <person name="Lucas S."/>
            <person name="Lapidus A."/>
            <person name="Barry K."/>
            <person name="Glavina del Rio T."/>
            <person name="Dalin E."/>
            <person name="Tice H."/>
            <person name="Pitluck S."/>
            <person name="Chain P."/>
            <person name="Malfatti S."/>
            <person name="Shin M."/>
            <person name="Vergez L."/>
            <person name="Schmutz J."/>
            <person name="Larimer F."/>
            <person name="Land M."/>
            <person name="Hauser L."/>
            <person name="Kyrpides N."/>
            <person name="Mikhailova N."/>
            <person name="Cozen A.E."/>
            <person name="Fitz-Gibbon S.T."/>
            <person name="House C.H."/>
            <person name="Saltikov C."/>
            <person name="Lowe T.M."/>
            <person name="Richardson P."/>
        </authorList>
    </citation>
    <scope>NUCLEOTIDE SEQUENCE [LARGE SCALE GENOMIC DNA]</scope>
    <source>
        <strain evidence="6">JCM 11548</strain>
    </source>
</reference>
<dbReference type="InterPro" id="IPR002781">
    <property type="entry name" value="TM_pro_TauE-like"/>
</dbReference>
<evidence type="ECO:0000256" key="3">
    <source>
        <dbReference type="ARBA" id="ARBA00022989"/>
    </source>
</evidence>
<keyword evidence="2 5" id="KW-0812">Transmembrane</keyword>
<comment type="subcellular location">
    <subcellularLocation>
        <location evidence="5">Cell membrane</location>
        <topology evidence="5">Multi-pass membrane protein</topology>
    </subcellularLocation>
    <subcellularLocation>
        <location evidence="1">Membrane</location>
        <topology evidence="1">Multi-pass membrane protein</topology>
    </subcellularLocation>
</comment>
<evidence type="ECO:0000256" key="5">
    <source>
        <dbReference type="RuleBase" id="RU363041"/>
    </source>
</evidence>
<dbReference type="AlphaFoldDB" id="A3MTY3"/>
<dbReference type="PANTHER" id="PTHR43701:SF2">
    <property type="entry name" value="MEMBRANE TRANSPORTER PROTEIN YJNA-RELATED"/>
    <property type="match status" value="1"/>
</dbReference>
<feature type="transmembrane region" description="Helical" evidence="5">
    <location>
        <begin position="46"/>
        <end position="68"/>
    </location>
</feature>
<dbReference type="Proteomes" id="UP000001431">
    <property type="component" value="Chromosome"/>
</dbReference>
<gene>
    <name evidence="6" type="ordered locus">Pcal_0674</name>
</gene>
<protein>
    <recommendedName>
        <fullName evidence="5">Probable membrane transporter protein</fullName>
    </recommendedName>
</protein>
<evidence type="ECO:0000313" key="6">
    <source>
        <dbReference type="EMBL" id="ABO08100.1"/>
    </source>
</evidence>
<accession>A3MTY3</accession>
<name>A3MTY3_PYRCJ</name>
<dbReference type="GO" id="GO:0005886">
    <property type="term" value="C:plasma membrane"/>
    <property type="evidence" value="ECO:0007669"/>
    <property type="project" value="UniProtKB-SubCell"/>
</dbReference>
<keyword evidence="5" id="KW-1003">Cell membrane</keyword>
<keyword evidence="3 5" id="KW-1133">Transmembrane helix</keyword>
<evidence type="ECO:0000256" key="4">
    <source>
        <dbReference type="ARBA" id="ARBA00023136"/>
    </source>
</evidence>